<name>A0ABS9S8C6_9GAMM</name>
<dbReference type="RefSeq" id="WP_240718704.1">
    <property type="nucleotide sequence ID" value="NZ_JAKVTW010000010.1"/>
</dbReference>
<dbReference type="Gene3D" id="3.30.70.270">
    <property type="match status" value="1"/>
</dbReference>
<feature type="transmembrane region" description="Helical" evidence="3">
    <location>
        <begin position="169"/>
        <end position="189"/>
    </location>
</feature>
<dbReference type="CDD" id="cd01949">
    <property type="entry name" value="GGDEF"/>
    <property type="match status" value="1"/>
</dbReference>
<comment type="caution">
    <text evidence="5">The sequence shown here is derived from an EMBL/GenBank/DDBJ whole genome shotgun (WGS) entry which is preliminary data.</text>
</comment>
<protein>
    <recommendedName>
        <fullName evidence="1">diguanylate cyclase</fullName>
        <ecNumber evidence="1">2.7.7.65</ecNumber>
    </recommendedName>
</protein>
<feature type="transmembrane region" description="Helical" evidence="3">
    <location>
        <begin position="94"/>
        <end position="113"/>
    </location>
</feature>
<feature type="transmembrane region" description="Helical" evidence="3">
    <location>
        <begin position="119"/>
        <end position="138"/>
    </location>
</feature>
<evidence type="ECO:0000256" key="1">
    <source>
        <dbReference type="ARBA" id="ARBA00012528"/>
    </source>
</evidence>
<keyword evidence="3" id="KW-0472">Membrane</keyword>
<keyword evidence="6" id="KW-1185">Reference proteome</keyword>
<evidence type="ECO:0000256" key="2">
    <source>
        <dbReference type="ARBA" id="ARBA00034247"/>
    </source>
</evidence>
<keyword evidence="3" id="KW-0812">Transmembrane</keyword>
<evidence type="ECO:0000313" key="5">
    <source>
        <dbReference type="EMBL" id="MCH4812371.1"/>
    </source>
</evidence>
<dbReference type="SUPFAM" id="SSF55073">
    <property type="entry name" value="Nucleotide cyclase"/>
    <property type="match status" value="1"/>
</dbReference>
<dbReference type="Pfam" id="PF00990">
    <property type="entry name" value="GGDEF"/>
    <property type="match status" value="1"/>
</dbReference>
<evidence type="ECO:0000256" key="3">
    <source>
        <dbReference type="SAM" id="Phobius"/>
    </source>
</evidence>
<evidence type="ECO:0000313" key="6">
    <source>
        <dbReference type="Proteomes" id="UP001320609"/>
    </source>
</evidence>
<organism evidence="5 6">
    <name type="scientific">Vreelandella neptunia</name>
    <dbReference type="NCBI Taxonomy" id="115551"/>
    <lineage>
        <taxon>Bacteria</taxon>
        <taxon>Pseudomonadati</taxon>
        <taxon>Pseudomonadota</taxon>
        <taxon>Gammaproteobacteria</taxon>
        <taxon>Oceanospirillales</taxon>
        <taxon>Halomonadaceae</taxon>
        <taxon>Vreelandella</taxon>
    </lineage>
</organism>
<feature type="transmembrane region" description="Helical" evidence="3">
    <location>
        <begin position="35"/>
        <end position="56"/>
    </location>
</feature>
<proteinExistence type="predicted"/>
<feature type="transmembrane region" description="Helical" evidence="3">
    <location>
        <begin position="62"/>
        <end position="82"/>
    </location>
</feature>
<comment type="catalytic activity">
    <reaction evidence="2">
        <text>2 GTP = 3',3'-c-di-GMP + 2 diphosphate</text>
        <dbReference type="Rhea" id="RHEA:24898"/>
        <dbReference type="ChEBI" id="CHEBI:33019"/>
        <dbReference type="ChEBI" id="CHEBI:37565"/>
        <dbReference type="ChEBI" id="CHEBI:58805"/>
        <dbReference type="EC" id="2.7.7.65"/>
    </reaction>
</comment>
<dbReference type="InterPro" id="IPR050469">
    <property type="entry name" value="Diguanylate_Cyclase"/>
</dbReference>
<dbReference type="InterPro" id="IPR043128">
    <property type="entry name" value="Rev_trsase/Diguanyl_cyclase"/>
</dbReference>
<dbReference type="EC" id="2.7.7.65" evidence="1"/>
<dbReference type="PANTHER" id="PTHR45138:SF9">
    <property type="entry name" value="DIGUANYLATE CYCLASE DGCM-RELATED"/>
    <property type="match status" value="1"/>
</dbReference>
<sequence length="409" mass="45990">MFRLSYYQQLSQHIGSMTVRQKYDIDRHDVRLRSLHLHTSLLALFYFSYTLVDIFLLPDVAFRSVLLRALIVGPPTVMLFAYYKRPVSIRRKELAAVLVVCLATVAWCAVLIGSENPHVLGYFYAGLVFLMVLTIVLIPPFEYSLYGSLFVFACLYATIGFLAGTDRGYVMNHLALSVPVLVLTLIANYRFCAESLRLYLENVSVETLREELAARNAELERISHVDPLTGLANRRALDRHAAELQRQPPRQSYLAVIIVDVDYFKTFNDCYGHAEGDRCLRAVARAIRTACDADDVVCRFGGEEFLILRSEYSPRPRCALALAENIRYKVASLAIPHQPTQEGKVTVSVGVCSGPFDPEAELERLIKTADIALYEAKREGRNRVRYGSHATGNALPHFPIFSLNADSAT</sequence>
<accession>A0ABS9S8C6</accession>
<dbReference type="EMBL" id="JAKVTW010000010">
    <property type="protein sequence ID" value="MCH4812371.1"/>
    <property type="molecule type" value="Genomic_DNA"/>
</dbReference>
<dbReference type="Proteomes" id="UP001320609">
    <property type="component" value="Unassembled WGS sequence"/>
</dbReference>
<feature type="domain" description="GGDEF" evidence="4">
    <location>
        <begin position="252"/>
        <end position="389"/>
    </location>
</feature>
<gene>
    <name evidence="5" type="ORF">MLE19_13600</name>
</gene>
<dbReference type="PANTHER" id="PTHR45138">
    <property type="entry name" value="REGULATORY COMPONENTS OF SENSORY TRANSDUCTION SYSTEM"/>
    <property type="match status" value="1"/>
</dbReference>
<dbReference type="PROSITE" id="PS50887">
    <property type="entry name" value="GGDEF"/>
    <property type="match status" value="1"/>
</dbReference>
<keyword evidence="3" id="KW-1133">Transmembrane helix</keyword>
<dbReference type="InterPro" id="IPR000160">
    <property type="entry name" value="GGDEF_dom"/>
</dbReference>
<feature type="transmembrane region" description="Helical" evidence="3">
    <location>
        <begin position="145"/>
        <end position="163"/>
    </location>
</feature>
<evidence type="ECO:0000259" key="4">
    <source>
        <dbReference type="PROSITE" id="PS50887"/>
    </source>
</evidence>
<dbReference type="NCBIfam" id="TIGR00254">
    <property type="entry name" value="GGDEF"/>
    <property type="match status" value="1"/>
</dbReference>
<reference evidence="5 6" key="1">
    <citation type="submission" date="2022-03" db="EMBL/GenBank/DDBJ databases">
        <title>Genomic signatures underlying metal tolerance in selected Arctic bacterial isolates.</title>
        <authorList>
            <person name="Thomas F.A."/>
            <person name="Venkatachalam S."/>
            <person name="Krishnan K.P."/>
        </authorList>
    </citation>
    <scope>NUCLEOTIDE SEQUENCE [LARGE SCALE GENOMIC DNA]</scope>
    <source>
        <strain evidence="5 6">HM116</strain>
    </source>
</reference>
<dbReference type="SMART" id="SM00267">
    <property type="entry name" value="GGDEF"/>
    <property type="match status" value="1"/>
</dbReference>
<dbReference type="InterPro" id="IPR029787">
    <property type="entry name" value="Nucleotide_cyclase"/>
</dbReference>